<reference evidence="6" key="1">
    <citation type="submission" date="2016-11" db="EMBL/GenBank/DDBJ databases">
        <authorList>
            <person name="Varghese N."/>
            <person name="Submissions S."/>
        </authorList>
    </citation>
    <scope>NUCLEOTIDE SEQUENCE [LARGE SCALE GENOMIC DNA]</scope>
    <source>
        <strain evidence="6">DSM 19858</strain>
    </source>
</reference>
<dbReference type="InterPro" id="IPR013328">
    <property type="entry name" value="6PGD_dom2"/>
</dbReference>
<dbReference type="Proteomes" id="UP000184543">
    <property type="component" value="Unassembled WGS sequence"/>
</dbReference>
<dbReference type="AlphaFoldDB" id="A0A1M6GK67"/>
<dbReference type="InterPro" id="IPR013131">
    <property type="entry name" value="Mannitol_DH_N"/>
</dbReference>
<evidence type="ECO:0000256" key="1">
    <source>
        <dbReference type="ARBA" id="ARBA00023002"/>
    </source>
</evidence>
<dbReference type="GO" id="GO:0009026">
    <property type="term" value="F:tagaturonate reductase activity"/>
    <property type="evidence" value="ECO:0007669"/>
    <property type="project" value="TreeGrafter"/>
</dbReference>
<dbReference type="OrthoDB" id="9768714at2"/>
<keyword evidence="2" id="KW-0520">NAD</keyword>
<sequence>MEYLNRSAIGHIEPRPVKILQFGGGNFLRAFVDQIVQDVNEKTDFNAGVALVKPTERGDYKELKSQDGLFSVELEGMQKGRFLRKLQIIDCVQQVINPYTEWNAYINLAKNPDLRFIISNTTEAGIQFNPGDRAEDRPPKEFPAKLALWLLERYRHFKGAHDKGCILLPCELIEDNGTALKRTVLQYADHWGTPDGFKTWIDQSNTFCNTLVDRIVSGFPKHKIDTIEQELGYKDQLAVSGELYLNWLIEGPESILGEFPFNQTDLNIDLVNQLAPYRNLKVRVLNGAHTAMVPIGYLLGHRLVKEVMADKETEAFVSNLLQNEVVPTLDLPHAYIDTFVADVLDRFKNPSLDHKLLSIALNSTSKFRTRLLPTLKDNLASSEGMPQHIILAFAALLRMYEGVDLQGKKIDLNDDPCVLAFFKEKWDHYRKNGDILELTQSLLGNTDIWQENLNRIPYLTQSTASFLESIETTGLSALVRNVSADIQNVKPNSL</sequence>
<evidence type="ECO:0000313" key="5">
    <source>
        <dbReference type="EMBL" id="SHJ10310.1"/>
    </source>
</evidence>
<dbReference type="SUPFAM" id="SSF48179">
    <property type="entry name" value="6-phosphogluconate dehydrogenase C-terminal domain-like"/>
    <property type="match status" value="1"/>
</dbReference>
<dbReference type="NCBIfam" id="NF002969">
    <property type="entry name" value="PRK03643.1"/>
    <property type="match status" value="1"/>
</dbReference>
<dbReference type="InterPro" id="IPR008927">
    <property type="entry name" value="6-PGluconate_DH-like_C_sf"/>
</dbReference>
<dbReference type="PANTHER" id="PTHR30524">
    <property type="entry name" value="MANNITOL-1-PHOSPHATE 5-DEHYDROGENASE"/>
    <property type="match status" value="1"/>
</dbReference>
<dbReference type="GO" id="GO:0019592">
    <property type="term" value="P:mannitol catabolic process"/>
    <property type="evidence" value="ECO:0007669"/>
    <property type="project" value="TreeGrafter"/>
</dbReference>
<keyword evidence="1" id="KW-0560">Oxidoreductase</keyword>
<proteinExistence type="predicted"/>
<evidence type="ECO:0000259" key="4">
    <source>
        <dbReference type="Pfam" id="PF08125"/>
    </source>
</evidence>
<name>A0A1M6GK67_9FLAO</name>
<dbReference type="GO" id="GO:0019698">
    <property type="term" value="P:D-galacturonate catabolic process"/>
    <property type="evidence" value="ECO:0007669"/>
    <property type="project" value="TreeGrafter"/>
</dbReference>
<dbReference type="EMBL" id="FQYU01000002">
    <property type="protein sequence ID" value="SHJ10310.1"/>
    <property type="molecule type" value="Genomic_DNA"/>
</dbReference>
<dbReference type="InterPro" id="IPR036291">
    <property type="entry name" value="NAD(P)-bd_dom_sf"/>
</dbReference>
<keyword evidence="6" id="KW-1185">Reference proteome</keyword>
<dbReference type="PANTHER" id="PTHR30524:SF0">
    <property type="entry name" value="ALTRONATE OXIDOREDUCTASE-RELATED"/>
    <property type="match status" value="1"/>
</dbReference>
<dbReference type="GO" id="GO:0005829">
    <property type="term" value="C:cytosol"/>
    <property type="evidence" value="ECO:0007669"/>
    <property type="project" value="TreeGrafter"/>
</dbReference>
<accession>A0A1M6GK67</accession>
<evidence type="ECO:0000259" key="3">
    <source>
        <dbReference type="Pfam" id="PF01232"/>
    </source>
</evidence>
<dbReference type="Gene3D" id="1.10.1040.10">
    <property type="entry name" value="N-(1-d-carboxylethyl)-l-norvaline Dehydrogenase, domain 2"/>
    <property type="match status" value="1"/>
</dbReference>
<evidence type="ECO:0000256" key="2">
    <source>
        <dbReference type="ARBA" id="ARBA00023027"/>
    </source>
</evidence>
<organism evidence="5 6">
    <name type="scientific">Pseudozobellia thermophila</name>
    <dbReference type="NCBI Taxonomy" id="192903"/>
    <lineage>
        <taxon>Bacteria</taxon>
        <taxon>Pseudomonadati</taxon>
        <taxon>Bacteroidota</taxon>
        <taxon>Flavobacteriia</taxon>
        <taxon>Flavobacteriales</taxon>
        <taxon>Flavobacteriaceae</taxon>
        <taxon>Pseudozobellia</taxon>
    </lineage>
</organism>
<gene>
    <name evidence="5" type="ORF">SAMN04488513_102846</name>
</gene>
<feature type="domain" description="Mannitol dehydrogenase C-terminal" evidence="4">
    <location>
        <begin position="274"/>
        <end position="470"/>
    </location>
</feature>
<dbReference type="STRING" id="192903.SAMN04488513_102846"/>
<dbReference type="SUPFAM" id="SSF51735">
    <property type="entry name" value="NAD(P)-binding Rossmann-fold domains"/>
    <property type="match status" value="1"/>
</dbReference>
<dbReference type="Pfam" id="PF01232">
    <property type="entry name" value="Mannitol_dh"/>
    <property type="match status" value="1"/>
</dbReference>
<dbReference type="GO" id="GO:0008926">
    <property type="term" value="F:mannitol-1-phosphate 5-dehydrogenase activity"/>
    <property type="evidence" value="ECO:0007669"/>
    <property type="project" value="TreeGrafter"/>
</dbReference>
<dbReference type="InterPro" id="IPR013118">
    <property type="entry name" value="Mannitol_DH_C"/>
</dbReference>
<dbReference type="RefSeq" id="WP_072992288.1">
    <property type="nucleotide sequence ID" value="NZ_FQYU01000002.1"/>
</dbReference>
<feature type="domain" description="Mannitol dehydrogenase N-terminal" evidence="3">
    <location>
        <begin position="18"/>
        <end position="254"/>
    </location>
</feature>
<evidence type="ECO:0000313" key="6">
    <source>
        <dbReference type="Proteomes" id="UP000184543"/>
    </source>
</evidence>
<protein>
    <submittedName>
        <fullName evidence="5">Tagaturonate reductase</fullName>
    </submittedName>
</protein>
<dbReference type="Gene3D" id="3.40.50.720">
    <property type="entry name" value="NAD(P)-binding Rossmann-like Domain"/>
    <property type="match status" value="1"/>
</dbReference>
<dbReference type="Pfam" id="PF08125">
    <property type="entry name" value="Mannitol_dh_C"/>
    <property type="match status" value="1"/>
</dbReference>